<proteinExistence type="predicted"/>
<sequence length="160" mass="18324">MLEPRACLIEERTERLEMTLKRQRMLSITGRDRDISSAGYDLVTFLDATYSVLGIHLKPSMSVRPDAEKKNVPEFGDAFLTLEYDRDISPTVITKSPVFDNLLFLKLYKWPIPFPPGWQGQVWVKASSEKCILIKLGDGRTYKEMTFNGRYKDLNVADSA</sequence>
<evidence type="ECO:0000313" key="2">
    <source>
        <dbReference type="Proteomes" id="UP000027222"/>
    </source>
</evidence>
<dbReference type="EMBL" id="KL142378">
    <property type="protein sequence ID" value="KDR76705.1"/>
    <property type="molecule type" value="Genomic_DNA"/>
</dbReference>
<reference evidence="2" key="1">
    <citation type="journal article" date="2014" name="Proc. Natl. Acad. Sci. U.S.A.">
        <title>Extensive sampling of basidiomycete genomes demonstrates inadequacy of the white-rot/brown-rot paradigm for wood decay fungi.</title>
        <authorList>
            <person name="Riley R."/>
            <person name="Salamov A.A."/>
            <person name="Brown D.W."/>
            <person name="Nagy L.G."/>
            <person name="Floudas D."/>
            <person name="Held B.W."/>
            <person name="Levasseur A."/>
            <person name="Lombard V."/>
            <person name="Morin E."/>
            <person name="Otillar R."/>
            <person name="Lindquist E.A."/>
            <person name="Sun H."/>
            <person name="LaButti K.M."/>
            <person name="Schmutz J."/>
            <person name="Jabbour D."/>
            <person name="Luo H."/>
            <person name="Baker S.E."/>
            <person name="Pisabarro A.G."/>
            <person name="Walton J.D."/>
            <person name="Blanchette R.A."/>
            <person name="Henrissat B."/>
            <person name="Martin F."/>
            <person name="Cullen D."/>
            <person name="Hibbett D.S."/>
            <person name="Grigoriev I.V."/>
        </authorList>
    </citation>
    <scope>NUCLEOTIDE SEQUENCE [LARGE SCALE GENOMIC DNA]</scope>
    <source>
        <strain evidence="2">CBS 339.88</strain>
    </source>
</reference>
<dbReference type="Proteomes" id="UP000027222">
    <property type="component" value="Unassembled WGS sequence"/>
</dbReference>
<organism evidence="1 2">
    <name type="scientific">Galerina marginata (strain CBS 339.88)</name>
    <dbReference type="NCBI Taxonomy" id="685588"/>
    <lineage>
        <taxon>Eukaryota</taxon>
        <taxon>Fungi</taxon>
        <taxon>Dikarya</taxon>
        <taxon>Basidiomycota</taxon>
        <taxon>Agaricomycotina</taxon>
        <taxon>Agaricomycetes</taxon>
        <taxon>Agaricomycetidae</taxon>
        <taxon>Agaricales</taxon>
        <taxon>Agaricineae</taxon>
        <taxon>Strophariaceae</taxon>
        <taxon>Galerina</taxon>
    </lineage>
</organism>
<name>A0A067T0I0_GALM3</name>
<dbReference type="AlphaFoldDB" id="A0A067T0I0"/>
<dbReference type="HOGENOM" id="CLU_1652258_0_0_1"/>
<keyword evidence="2" id="KW-1185">Reference proteome</keyword>
<gene>
    <name evidence="1" type="ORF">GALMADRAFT_210602</name>
</gene>
<protein>
    <submittedName>
        <fullName evidence="1">Uncharacterized protein</fullName>
    </submittedName>
</protein>
<accession>A0A067T0I0</accession>
<evidence type="ECO:0000313" key="1">
    <source>
        <dbReference type="EMBL" id="KDR76705.1"/>
    </source>
</evidence>